<reference evidence="3 5" key="2">
    <citation type="journal article" date="2020" name="Extremophiles">
        <title>Genomic analysis of Caldalkalibacillus thermarum TA2.A1 reveals aerobic alkaliphilic metabolism and evolutionary hallmarks linking alkaliphilic bacteria and plant life.</title>
        <authorList>
            <person name="de Jong S.I."/>
            <person name="van den Broek M.A."/>
            <person name="Merkel A.Y."/>
            <person name="de la Torre Cortes P."/>
            <person name="Kalamorz F."/>
            <person name="Cook G.M."/>
            <person name="van Loosdrecht M.C.M."/>
            <person name="McMillan D.G.G."/>
        </authorList>
    </citation>
    <scope>NUCLEOTIDE SEQUENCE [LARGE SCALE GENOMIC DNA]</scope>
    <source>
        <strain evidence="3 5">TA2.A1</strain>
    </source>
</reference>
<proteinExistence type="predicted"/>
<dbReference type="EMBL" id="CP082237">
    <property type="protein sequence ID" value="QZT34712.1"/>
    <property type="molecule type" value="Genomic_DNA"/>
</dbReference>
<dbReference type="RefSeq" id="WP_007503290.1">
    <property type="nucleotide sequence ID" value="NZ_AFCE01000091.1"/>
</dbReference>
<accession>F5L4R3</accession>
<dbReference type="InterPro" id="IPR020825">
    <property type="entry name" value="Phe-tRNA_synthase-like_B3/B4"/>
</dbReference>
<organism evidence="2 4">
    <name type="scientific">Caldalkalibacillus thermarum (strain TA2.A1)</name>
    <dbReference type="NCBI Taxonomy" id="986075"/>
    <lineage>
        <taxon>Bacteria</taxon>
        <taxon>Bacillati</taxon>
        <taxon>Bacillota</taxon>
        <taxon>Bacilli</taxon>
        <taxon>Bacillales</taxon>
        <taxon>Bacillaceae</taxon>
        <taxon>Caldalkalibacillus</taxon>
    </lineage>
</organism>
<dbReference type="eggNOG" id="COG3382">
    <property type="taxonomic scope" value="Bacteria"/>
</dbReference>
<dbReference type="EMBL" id="AFCE01000091">
    <property type="protein sequence ID" value="EGL83662.1"/>
    <property type="molecule type" value="Genomic_DNA"/>
</dbReference>
<gene>
    <name evidence="2" type="ORF">CathTA2_0776</name>
    <name evidence="3" type="ORF">HUR95_05240</name>
</gene>
<feature type="domain" description="B3/B4 tRNA-binding" evidence="1">
    <location>
        <begin position="62"/>
        <end position="214"/>
    </location>
</feature>
<dbReference type="OrthoDB" id="9789812at2"/>
<sequence>MQLTIDEVITSKLPHLKIGLIRYRGATVSESPKMLKGRIELFLEQLKTEHELANISQIPQIDYFRQCFKALGISPSKYRPSSEALLRRVLQGKPFPFIHSAADVNNFVSLYYLMPCGLYDADQLSGSHLTMRLGLPGETYVSLAGKETSAEGKWITADQRGPFGSPIIDADRTKTTFNTTNMLHILYLPDRQKDDQDPLSVLQPIADLFVQMNGGDVVDMKVI</sequence>
<dbReference type="Proteomes" id="UP000010716">
    <property type="component" value="Unassembled WGS sequence"/>
</dbReference>
<dbReference type="KEGG" id="cthu:HUR95_05240"/>
<dbReference type="SUPFAM" id="SSF56037">
    <property type="entry name" value="PheT/TilS domain"/>
    <property type="match status" value="1"/>
</dbReference>
<evidence type="ECO:0000259" key="1">
    <source>
        <dbReference type="SMART" id="SM00873"/>
    </source>
</evidence>
<dbReference type="AlphaFoldDB" id="F5L4R3"/>
<dbReference type="Gene3D" id="3.50.40.10">
    <property type="entry name" value="Phenylalanyl-trna Synthetase, Chain B, domain 3"/>
    <property type="match status" value="1"/>
</dbReference>
<dbReference type="SMART" id="SM00873">
    <property type="entry name" value="B3_4"/>
    <property type="match status" value="1"/>
</dbReference>
<reference evidence="3" key="3">
    <citation type="submission" date="2021-08" db="EMBL/GenBank/DDBJ databases">
        <authorList>
            <person name="de Jong S."/>
            <person name="van den Broek M."/>
            <person name="Merkel A."/>
            <person name="de la Torre Cortes P."/>
            <person name="Kalamorz F."/>
            <person name="Cook G."/>
            <person name="van Loosdrecht M."/>
            <person name="McMillan D."/>
        </authorList>
    </citation>
    <scope>NUCLEOTIDE SEQUENCE</scope>
    <source>
        <strain evidence="3">TA2.A1</strain>
    </source>
</reference>
<protein>
    <submittedName>
        <fullName evidence="2">B3/4 domain protein</fullName>
    </submittedName>
</protein>
<dbReference type="PANTHER" id="PTHR39209">
    <property type="match status" value="1"/>
</dbReference>
<dbReference type="GO" id="GO:0004826">
    <property type="term" value="F:phenylalanine-tRNA ligase activity"/>
    <property type="evidence" value="ECO:0007669"/>
    <property type="project" value="InterPro"/>
</dbReference>
<dbReference type="GO" id="GO:0003723">
    <property type="term" value="F:RNA binding"/>
    <property type="evidence" value="ECO:0007669"/>
    <property type="project" value="InterPro"/>
</dbReference>
<keyword evidence="5" id="KW-1185">Reference proteome</keyword>
<evidence type="ECO:0000313" key="5">
    <source>
        <dbReference type="Proteomes" id="UP000825179"/>
    </source>
</evidence>
<dbReference type="PANTHER" id="PTHR39209:SF2">
    <property type="entry name" value="CYTOPLASMIC PROTEIN"/>
    <property type="match status" value="1"/>
</dbReference>
<name>F5L4R3_CALTT</name>
<dbReference type="Pfam" id="PF03483">
    <property type="entry name" value="B3_4"/>
    <property type="match status" value="1"/>
</dbReference>
<dbReference type="Proteomes" id="UP000825179">
    <property type="component" value="Chromosome"/>
</dbReference>
<evidence type="ECO:0000313" key="3">
    <source>
        <dbReference type="EMBL" id="QZT34712.1"/>
    </source>
</evidence>
<dbReference type="InterPro" id="IPR005146">
    <property type="entry name" value="B3/B4_tRNA-bd"/>
</dbReference>
<evidence type="ECO:0000313" key="2">
    <source>
        <dbReference type="EMBL" id="EGL83662.1"/>
    </source>
</evidence>
<reference evidence="2 4" key="1">
    <citation type="journal article" date="2011" name="J. Bacteriol.">
        <title>Draft genome sequence of the thermoalkaliphilic Caldalkalibacillus thermarum strain TA2.A1.</title>
        <authorList>
            <person name="Kalamorz F."/>
            <person name="Keis S."/>
            <person name="McMillan D.G."/>
            <person name="Olsson K."/>
            <person name="Stanton J.A."/>
            <person name="Stockwell P."/>
            <person name="Black M.A."/>
            <person name="Klingeman D.M."/>
            <person name="Land M.L."/>
            <person name="Han C.S."/>
            <person name="Martin S.L."/>
            <person name="Becher S.A."/>
            <person name="Peddie C.J."/>
            <person name="Morgan H.W."/>
            <person name="Matthies D."/>
            <person name="Preiss L."/>
            <person name="Meier T."/>
            <person name="Brown S.D."/>
            <person name="Cook G.M."/>
        </authorList>
    </citation>
    <scope>NUCLEOTIDE SEQUENCE [LARGE SCALE GENOMIC DNA]</scope>
    <source>
        <strain evidence="2 4">TA2.A1</strain>
    </source>
</reference>
<evidence type="ECO:0000313" key="4">
    <source>
        <dbReference type="Proteomes" id="UP000010716"/>
    </source>
</evidence>